<dbReference type="PANTHER" id="PTHR28055">
    <property type="entry name" value="ALTERED INHERITANCE OF MITOCHONDRIA PROTEIN 41, MITOCHONDRIAL"/>
    <property type="match status" value="1"/>
</dbReference>
<dbReference type="OrthoDB" id="9788127at2"/>
<dbReference type="Proteomes" id="UP000293300">
    <property type="component" value="Unassembled WGS sequence"/>
</dbReference>
<dbReference type="InterPro" id="IPR042184">
    <property type="entry name" value="YqeY/Aim41_N"/>
</dbReference>
<protein>
    <submittedName>
        <fullName evidence="1">GatB/YqeY domain-containing protein</fullName>
    </submittedName>
</protein>
<dbReference type="GO" id="GO:0016884">
    <property type="term" value="F:carbon-nitrogen ligase activity, with glutamine as amido-N-donor"/>
    <property type="evidence" value="ECO:0007669"/>
    <property type="project" value="InterPro"/>
</dbReference>
<gene>
    <name evidence="1" type="ORF">EZL74_06760</name>
</gene>
<dbReference type="InterPro" id="IPR019004">
    <property type="entry name" value="YqeY/Aim41"/>
</dbReference>
<dbReference type="Gene3D" id="1.10.10.410">
    <property type="match status" value="1"/>
</dbReference>
<dbReference type="SUPFAM" id="SSF89095">
    <property type="entry name" value="GatB/YqeY motif"/>
    <property type="match status" value="1"/>
</dbReference>
<proteinExistence type="predicted"/>
<sequence>MSLETQIMDEMKNAMRAKDTVALEALRAIKSGIILAKTEAGASETLSADEEIKLLQRLVKQRKDSAAIYNEQGRADLAEPELAQVAVIEKFLPAQLSEAEVETAVAAIIAEGGFSGMAAMGQVMGKASAALAGQTDGKTISTIVKKLLT</sequence>
<dbReference type="InterPro" id="IPR023168">
    <property type="entry name" value="GatB_Yqey_C_2"/>
</dbReference>
<organism evidence="1 2">
    <name type="scientific">Flavobacterium silvisoli</name>
    <dbReference type="NCBI Taxonomy" id="2529433"/>
    <lineage>
        <taxon>Bacteria</taxon>
        <taxon>Pseudomonadati</taxon>
        <taxon>Bacteroidota</taxon>
        <taxon>Flavobacteriia</taxon>
        <taxon>Flavobacteriales</taxon>
        <taxon>Flavobacteriaceae</taxon>
        <taxon>Flavobacterium</taxon>
    </lineage>
</organism>
<comment type="caution">
    <text evidence="1">The sequence shown here is derived from an EMBL/GenBank/DDBJ whole genome shotgun (WGS) entry which is preliminary data.</text>
</comment>
<evidence type="ECO:0000313" key="2">
    <source>
        <dbReference type="Proteomes" id="UP000293300"/>
    </source>
</evidence>
<dbReference type="Gene3D" id="1.10.1510.10">
    <property type="entry name" value="Uncharacterised protein YqeY/AIM41 PF09424, N-terminal domain"/>
    <property type="match status" value="1"/>
</dbReference>
<accession>A0A4Q9Z0N3</accession>
<evidence type="ECO:0000313" key="1">
    <source>
        <dbReference type="EMBL" id="TBX69572.1"/>
    </source>
</evidence>
<dbReference type="EMBL" id="SJPE01000006">
    <property type="protein sequence ID" value="TBX69572.1"/>
    <property type="molecule type" value="Genomic_DNA"/>
</dbReference>
<dbReference type="Pfam" id="PF09424">
    <property type="entry name" value="YqeY"/>
    <property type="match status" value="1"/>
</dbReference>
<keyword evidence="2" id="KW-1185">Reference proteome</keyword>
<dbReference type="AlphaFoldDB" id="A0A4Q9Z0N3"/>
<dbReference type="InterPro" id="IPR003789">
    <property type="entry name" value="Asn/Gln_tRNA_amidoTrase-B-like"/>
</dbReference>
<reference evidence="1 2" key="1">
    <citation type="submission" date="2019-02" db="EMBL/GenBank/DDBJ databases">
        <title>Flavobacterium sp. RD-2-33 isolated from forest soil.</title>
        <authorList>
            <person name="Chaudhary D.K."/>
        </authorList>
    </citation>
    <scope>NUCLEOTIDE SEQUENCE [LARGE SCALE GENOMIC DNA]</scope>
    <source>
        <strain evidence="1 2">RD-2-33</strain>
    </source>
</reference>
<dbReference type="RefSeq" id="WP_131475843.1">
    <property type="nucleotide sequence ID" value="NZ_SJPE01000006.1"/>
</dbReference>
<name>A0A4Q9Z0N3_9FLAO</name>
<dbReference type="PANTHER" id="PTHR28055:SF1">
    <property type="entry name" value="ALTERED INHERITANCE OF MITOCHONDRIA PROTEIN 41, MITOCHONDRIAL"/>
    <property type="match status" value="1"/>
</dbReference>